<reference evidence="3 4" key="1">
    <citation type="submission" date="2018-07" db="EMBL/GenBank/DDBJ databases">
        <title>Genome sequencing of oomycete isolates from Chile give support for New Zealand origin for Phytophthora kernoviae and make available the first Nothophytophthora sp. genome.</title>
        <authorList>
            <person name="Studholme D.J."/>
            <person name="Sanfuentes E."/>
            <person name="Panda P."/>
            <person name="Hill R."/>
            <person name="Sambles C."/>
            <person name="Grant M."/>
            <person name="Williams N.M."/>
            <person name="Mcdougal R.L."/>
        </authorList>
    </citation>
    <scope>NUCLEOTIDE SEQUENCE [LARGE SCALE GENOMIC DNA]</scope>
    <source>
        <strain evidence="2">Chile6</strain>
        <strain evidence="1">Chile7</strain>
    </source>
</reference>
<name>A0A3F2S155_9STRA</name>
<dbReference type="EMBL" id="MBDO02000020">
    <property type="protein sequence ID" value="RLN67718.1"/>
    <property type="molecule type" value="Genomic_DNA"/>
</dbReference>
<gene>
    <name evidence="1" type="ORF">BBJ29_000268</name>
    <name evidence="2" type="ORF">BBP00_00001471</name>
</gene>
<dbReference type="Proteomes" id="UP000277300">
    <property type="component" value="Unassembled WGS sequence"/>
</dbReference>
<evidence type="ECO:0000313" key="2">
    <source>
        <dbReference type="EMBL" id="RLN67718.1"/>
    </source>
</evidence>
<comment type="caution">
    <text evidence="2">The sequence shown here is derived from an EMBL/GenBank/DDBJ whole genome shotgun (WGS) entry which is preliminary data.</text>
</comment>
<dbReference type="Proteomes" id="UP000284657">
    <property type="component" value="Unassembled WGS sequence"/>
</dbReference>
<dbReference type="EMBL" id="MBAD02002343">
    <property type="protein sequence ID" value="RLN48183.1"/>
    <property type="molecule type" value="Genomic_DNA"/>
</dbReference>
<sequence>MEVLLHHVMVPVQKIAAVLTGEPVKDGNVFRQQVTHVEGALLEIEVLRGDAFRDTSDEGIHADDLHLFLVQKKDSRVAL</sequence>
<proteinExistence type="predicted"/>
<evidence type="ECO:0000313" key="4">
    <source>
        <dbReference type="Proteomes" id="UP000284657"/>
    </source>
</evidence>
<evidence type="ECO:0000313" key="3">
    <source>
        <dbReference type="Proteomes" id="UP000277300"/>
    </source>
</evidence>
<accession>A0A3F2S155</accession>
<dbReference type="AlphaFoldDB" id="A0A3F2S155"/>
<protein>
    <submittedName>
        <fullName evidence="2">Uncharacterized protein</fullName>
    </submittedName>
</protein>
<organism evidence="2 3">
    <name type="scientific">Phytophthora kernoviae</name>
    <dbReference type="NCBI Taxonomy" id="325452"/>
    <lineage>
        <taxon>Eukaryota</taxon>
        <taxon>Sar</taxon>
        <taxon>Stramenopiles</taxon>
        <taxon>Oomycota</taxon>
        <taxon>Peronosporomycetes</taxon>
        <taxon>Peronosporales</taxon>
        <taxon>Peronosporaceae</taxon>
        <taxon>Phytophthora</taxon>
    </lineage>
</organism>
<evidence type="ECO:0000313" key="1">
    <source>
        <dbReference type="EMBL" id="RLN48183.1"/>
    </source>
</evidence>